<evidence type="ECO:0000256" key="18">
    <source>
        <dbReference type="PIRSR" id="PIRSR605493-1"/>
    </source>
</evidence>
<evidence type="ECO:0000256" key="14">
    <source>
        <dbReference type="ARBA" id="ARBA00030169"/>
    </source>
</evidence>
<keyword evidence="20" id="KW-1185">Reference proteome</keyword>
<feature type="binding site" evidence="18">
    <location>
        <position position="118"/>
    </location>
    <ligand>
        <name>Mg(2+)</name>
        <dbReference type="ChEBI" id="CHEBI:18420"/>
    </ligand>
</feature>
<comment type="catalytic activity">
    <reaction evidence="1">
        <text>4-hydroxy-4-methyl-2-oxoglutarate = 2 pyruvate</text>
        <dbReference type="Rhea" id="RHEA:22748"/>
        <dbReference type="ChEBI" id="CHEBI:15361"/>
        <dbReference type="ChEBI" id="CHEBI:58276"/>
        <dbReference type="EC" id="4.1.3.17"/>
    </reaction>
</comment>
<evidence type="ECO:0000256" key="6">
    <source>
        <dbReference type="ARBA" id="ARBA00011643"/>
    </source>
</evidence>
<comment type="cofactor">
    <cofactor evidence="2 18">
        <name>Mg(2+)</name>
        <dbReference type="ChEBI" id="CHEBI:18420"/>
    </cofactor>
</comment>
<dbReference type="SUPFAM" id="SSF89562">
    <property type="entry name" value="RraA-like"/>
    <property type="match status" value="1"/>
</dbReference>
<evidence type="ECO:0000256" key="12">
    <source>
        <dbReference type="ARBA" id="ARBA00023239"/>
    </source>
</evidence>
<dbReference type="PANTHER" id="PTHR33254:SF16">
    <property type="entry name" value="BLR3842 PROTEIN"/>
    <property type="match status" value="1"/>
</dbReference>
<comment type="cofactor">
    <cofactor evidence="3">
        <name>a divalent metal cation</name>
        <dbReference type="ChEBI" id="CHEBI:60240"/>
    </cofactor>
</comment>
<evidence type="ECO:0000256" key="3">
    <source>
        <dbReference type="ARBA" id="ARBA00001968"/>
    </source>
</evidence>
<dbReference type="GO" id="GO:0046872">
    <property type="term" value="F:metal ion binding"/>
    <property type="evidence" value="ECO:0007669"/>
    <property type="project" value="UniProtKB-KW"/>
</dbReference>
<evidence type="ECO:0000256" key="15">
    <source>
        <dbReference type="ARBA" id="ARBA00032305"/>
    </source>
</evidence>
<gene>
    <name evidence="19" type="ORF">C7445_102216</name>
</gene>
<evidence type="ECO:0000256" key="17">
    <source>
        <dbReference type="ARBA" id="ARBA00061585"/>
    </source>
</evidence>
<dbReference type="EC" id="4.1.1.112" evidence="8"/>
<keyword evidence="10 18" id="KW-0479">Metal-binding</keyword>
<dbReference type="FunFam" id="3.50.30.40:FF:000002">
    <property type="entry name" value="4-carboxy-4-hydroxy-2-oxoadipate aldolase/oxaloacetate decarboxylase"/>
    <property type="match status" value="1"/>
</dbReference>
<dbReference type="EMBL" id="SORF01000002">
    <property type="protein sequence ID" value="TDY50656.1"/>
    <property type="molecule type" value="Genomic_DNA"/>
</dbReference>
<comment type="subunit">
    <text evidence="5">Homotrimer.</text>
</comment>
<dbReference type="GO" id="GO:0046395">
    <property type="term" value="P:carboxylic acid catabolic process"/>
    <property type="evidence" value="ECO:0007669"/>
    <property type="project" value="UniProtKB-ARBA"/>
</dbReference>
<keyword evidence="12" id="KW-0456">Lyase</keyword>
<dbReference type="GO" id="GO:0032787">
    <property type="term" value="P:monocarboxylic acid metabolic process"/>
    <property type="evidence" value="ECO:0007669"/>
    <property type="project" value="UniProtKB-ARBA"/>
</dbReference>
<evidence type="ECO:0000256" key="1">
    <source>
        <dbReference type="ARBA" id="ARBA00001342"/>
    </source>
</evidence>
<dbReference type="CDD" id="cd16841">
    <property type="entry name" value="RraA_family"/>
    <property type="match status" value="1"/>
</dbReference>
<evidence type="ECO:0000256" key="9">
    <source>
        <dbReference type="ARBA" id="ARBA00016549"/>
    </source>
</evidence>
<dbReference type="PANTHER" id="PTHR33254">
    <property type="entry name" value="4-HYDROXY-4-METHYL-2-OXOGLUTARATE ALDOLASE 3-RELATED"/>
    <property type="match status" value="1"/>
</dbReference>
<dbReference type="GO" id="GO:0047443">
    <property type="term" value="F:4-hydroxy-4-methyl-2-oxoglutarate aldolase activity"/>
    <property type="evidence" value="ECO:0007669"/>
    <property type="project" value="UniProtKB-EC"/>
</dbReference>
<comment type="similarity">
    <text evidence="17">Belongs to the LigK/PcmE family.</text>
</comment>
<comment type="subunit">
    <text evidence="6">Homohexamer.</text>
</comment>
<dbReference type="Gene3D" id="3.50.30.40">
    <property type="entry name" value="Ribonuclease E inhibitor RraA/RraA-like"/>
    <property type="match status" value="1"/>
</dbReference>
<organism evidence="19 20">
    <name type="scientific">Alicyclobacillus sacchari</name>
    <dbReference type="NCBI Taxonomy" id="392010"/>
    <lineage>
        <taxon>Bacteria</taxon>
        <taxon>Bacillati</taxon>
        <taxon>Bacillota</taxon>
        <taxon>Bacilli</taxon>
        <taxon>Bacillales</taxon>
        <taxon>Alicyclobacillaceae</taxon>
        <taxon>Alicyclobacillus</taxon>
    </lineage>
</organism>
<dbReference type="GO" id="GO:0019336">
    <property type="term" value="P:phenol-containing compound catabolic process"/>
    <property type="evidence" value="ECO:0007669"/>
    <property type="project" value="UniProtKB-ARBA"/>
</dbReference>
<dbReference type="InterPro" id="IPR036704">
    <property type="entry name" value="RraA/RraA-like_sf"/>
</dbReference>
<evidence type="ECO:0000256" key="4">
    <source>
        <dbReference type="ARBA" id="ARBA00008621"/>
    </source>
</evidence>
<dbReference type="NCBIfam" id="NF006731">
    <property type="entry name" value="PRK09262.1"/>
    <property type="match status" value="1"/>
</dbReference>
<dbReference type="EC" id="4.1.3.17" evidence="7"/>
<dbReference type="GO" id="GO:0008948">
    <property type="term" value="F:oxaloacetate decarboxylase activity"/>
    <property type="evidence" value="ECO:0007669"/>
    <property type="project" value="UniProtKB-EC"/>
</dbReference>
<sequence>MKPVIVTDVRRPNKDLVEQIGSYSVATLHEAMGRSGLMFPYMRPIYPGAKAFGAAVTVLSHPGDNLMIHASLDVCEPGDIVVVTTTSPSTDGMFGELLATSMKAHGVTGLITEAGVRDVEELAALQFPVWSRAISAQGTVKATPGCVNVPIVCAGVTVRPGDIIVADADGVVCVPQERATEIALLAQARIEKEERTRTRLQSRELGLDIYGLREKLKAMGVIWVSQSEWEG</sequence>
<evidence type="ECO:0000256" key="7">
    <source>
        <dbReference type="ARBA" id="ARBA00012213"/>
    </source>
</evidence>
<keyword evidence="11 18" id="KW-0460">Magnesium</keyword>
<proteinExistence type="inferred from homology"/>
<feature type="binding site" evidence="18">
    <location>
        <position position="117"/>
    </location>
    <ligand>
        <name>substrate</name>
    </ligand>
</feature>
<evidence type="ECO:0000256" key="5">
    <source>
        <dbReference type="ARBA" id="ARBA00011233"/>
    </source>
</evidence>
<feature type="binding site" evidence="18">
    <location>
        <begin position="95"/>
        <end position="98"/>
    </location>
    <ligand>
        <name>substrate</name>
    </ligand>
</feature>
<evidence type="ECO:0000256" key="10">
    <source>
        <dbReference type="ARBA" id="ARBA00022723"/>
    </source>
</evidence>
<dbReference type="AlphaFoldDB" id="A0A4R8LVG9"/>
<name>A0A4R8LVG9_9BACL</name>
<protein>
    <recommendedName>
        <fullName evidence="9">Putative 4-hydroxy-4-methyl-2-oxoglutarate aldolase</fullName>
        <ecNumber evidence="8">4.1.1.112</ecNumber>
        <ecNumber evidence="7">4.1.3.17</ecNumber>
    </recommendedName>
    <alternativeName>
        <fullName evidence="15">Oxaloacetate decarboxylase</fullName>
    </alternativeName>
    <alternativeName>
        <fullName evidence="14">RraA-like protein</fullName>
    </alternativeName>
</protein>
<dbReference type="OrthoDB" id="9784786at2"/>
<evidence type="ECO:0000256" key="11">
    <source>
        <dbReference type="ARBA" id="ARBA00022842"/>
    </source>
</evidence>
<dbReference type="InterPro" id="IPR005493">
    <property type="entry name" value="RraA/RraA-like"/>
</dbReference>
<comment type="catalytic activity">
    <reaction evidence="16">
        <text>oxaloacetate + H(+) = pyruvate + CO2</text>
        <dbReference type="Rhea" id="RHEA:15641"/>
        <dbReference type="ChEBI" id="CHEBI:15361"/>
        <dbReference type="ChEBI" id="CHEBI:15378"/>
        <dbReference type="ChEBI" id="CHEBI:16452"/>
        <dbReference type="ChEBI" id="CHEBI:16526"/>
        <dbReference type="EC" id="4.1.1.112"/>
    </reaction>
</comment>
<dbReference type="RefSeq" id="WP_134158585.1">
    <property type="nucleotide sequence ID" value="NZ_BSUS01000001.1"/>
</dbReference>
<comment type="similarity">
    <text evidence="4">Belongs to the class II aldolase/RraA-like family.</text>
</comment>
<comment type="caution">
    <text evidence="19">The sequence shown here is derived from an EMBL/GenBank/DDBJ whole genome shotgun (WGS) entry which is preliminary data.</text>
</comment>
<evidence type="ECO:0000256" key="8">
    <source>
        <dbReference type="ARBA" id="ARBA00012947"/>
    </source>
</evidence>
<evidence type="ECO:0000313" key="19">
    <source>
        <dbReference type="EMBL" id="TDY50656.1"/>
    </source>
</evidence>
<evidence type="ECO:0000256" key="2">
    <source>
        <dbReference type="ARBA" id="ARBA00001946"/>
    </source>
</evidence>
<accession>A0A4R8LVG9</accession>
<evidence type="ECO:0000256" key="13">
    <source>
        <dbReference type="ARBA" id="ARBA00025046"/>
    </source>
</evidence>
<dbReference type="Proteomes" id="UP000294581">
    <property type="component" value="Unassembled WGS sequence"/>
</dbReference>
<evidence type="ECO:0000256" key="16">
    <source>
        <dbReference type="ARBA" id="ARBA00047973"/>
    </source>
</evidence>
<comment type="function">
    <text evidence="13">Catalyzes the aldol cleavage of 4-hydroxy-4-methyl-2-oxoglutarate (HMG) into 2 molecules of pyruvate. Also contains a secondary oxaloacetate (OAA) decarboxylase activity due to the common pyruvate enolate transition state formed following C-C bond cleavage in the retro-aldol and decarboxylation reactions.</text>
</comment>
<evidence type="ECO:0000313" key="20">
    <source>
        <dbReference type="Proteomes" id="UP000294581"/>
    </source>
</evidence>
<reference evidence="19 20" key="1">
    <citation type="submission" date="2019-03" db="EMBL/GenBank/DDBJ databases">
        <title>Genomic Encyclopedia of Type Strains, Phase IV (KMG-IV): sequencing the most valuable type-strain genomes for metagenomic binning, comparative biology and taxonomic classification.</title>
        <authorList>
            <person name="Goeker M."/>
        </authorList>
    </citation>
    <scope>NUCLEOTIDE SEQUENCE [LARGE SCALE GENOMIC DNA]</scope>
    <source>
        <strain evidence="19 20">DSM 17974</strain>
    </source>
</reference>
<dbReference type="Pfam" id="PF03737">
    <property type="entry name" value="RraA-like"/>
    <property type="match status" value="1"/>
</dbReference>